<sequence length="136" mass="15697">MHHSSMFTVLQQEEDQELEQQCEDAVYQIACTRTSYSIGCANQYGKYLTLTTKRQTTKVQNSMAPKYTVPVITNEQQELFNQFEQSVDNKNSQSNIKNEIKDTSNQVKELKSIFNQIKVQSQSDMVRCIRGDIESD</sequence>
<reference evidence="1 2" key="1">
    <citation type="journal article" date="2024" name="bioRxiv">
        <title>A reference genome for Trichogramma kaykai: A tiny desert-dwelling parasitoid wasp with competing sex-ratio distorters.</title>
        <authorList>
            <person name="Culotta J."/>
            <person name="Lindsey A.R."/>
        </authorList>
    </citation>
    <scope>NUCLEOTIDE SEQUENCE [LARGE SCALE GENOMIC DNA]</scope>
    <source>
        <strain evidence="1 2">KSX58</strain>
    </source>
</reference>
<keyword evidence="2" id="KW-1185">Reference proteome</keyword>
<dbReference type="AlphaFoldDB" id="A0ABD2XPZ1"/>
<evidence type="ECO:0000313" key="2">
    <source>
        <dbReference type="Proteomes" id="UP001627154"/>
    </source>
</evidence>
<gene>
    <name evidence="1" type="ORF">TKK_000697</name>
</gene>
<proteinExistence type="predicted"/>
<name>A0ABD2XPZ1_9HYME</name>
<organism evidence="1 2">
    <name type="scientific">Trichogramma kaykai</name>
    <dbReference type="NCBI Taxonomy" id="54128"/>
    <lineage>
        <taxon>Eukaryota</taxon>
        <taxon>Metazoa</taxon>
        <taxon>Ecdysozoa</taxon>
        <taxon>Arthropoda</taxon>
        <taxon>Hexapoda</taxon>
        <taxon>Insecta</taxon>
        <taxon>Pterygota</taxon>
        <taxon>Neoptera</taxon>
        <taxon>Endopterygota</taxon>
        <taxon>Hymenoptera</taxon>
        <taxon>Apocrita</taxon>
        <taxon>Proctotrupomorpha</taxon>
        <taxon>Chalcidoidea</taxon>
        <taxon>Trichogrammatidae</taxon>
        <taxon>Trichogramma</taxon>
    </lineage>
</organism>
<comment type="caution">
    <text evidence="1">The sequence shown here is derived from an EMBL/GenBank/DDBJ whole genome shotgun (WGS) entry which is preliminary data.</text>
</comment>
<evidence type="ECO:0000313" key="1">
    <source>
        <dbReference type="EMBL" id="KAL3407150.1"/>
    </source>
</evidence>
<dbReference type="Proteomes" id="UP001627154">
    <property type="component" value="Unassembled WGS sequence"/>
</dbReference>
<protein>
    <submittedName>
        <fullName evidence="1">Uncharacterized protein</fullName>
    </submittedName>
</protein>
<accession>A0ABD2XPZ1</accession>
<dbReference type="EMBL" id="JBJJXI010000015">
    <property type="protein sequence ID" value="KAL3407150.1"/>
    <property type="molecule type" value="Genomic_DNA"/>
</dbReference>